<comment type="caution">
    <text evidence="2">The sequence shown here is derived from an EMBL/GenBank/DDBJ whole genome shotgun (WGS) entry which is preliminary data.</text>
</comment>
<gene>
    <name evidence="2" type="ORF">Acr_00g0086170</name>
</gene>
<sequence length="207" mass="23633">MPYGDNTVNVGDLVEMGIKVISSSKWIARSRLAVSLMSRCDIGDVSTSEAHNDTMSSQVDTWKCIDESVPPQVQMVALTSIRLHETNETIASTRPSEVAFCEAVFQAGLRLPIHPTIRRILHYYNICPGQLAPDAWRRVIDVVLLWQFHKFALSLNEFRNLFGLFNPPKLDFGWLYFKARPRKTLLGGYHSNVKGWKKKFFFISKDN</sequence>
<dbReference type="Proteomes" id="UP000585474">
    <property type="component" value="Unassembled WGS sequence"/>
</dbReference>
<dbReference type="InterPro" id="IPR007321">
    <property type="entry name" value="Transposase_28"/>
</dbReference>
<dbReference type="OrthoDB" id="1752359at2759"/>
<proteinExistence type="predicted"/>
<accession>A0A7J0DWB5</accession>
<evidence type="ECO:0000313" key="3">
    <source>
        <dbReference type="Proteomes" id="UP000585474"/>
    </source>
</evidence>
<dbReference type="Pfam" id="PF04195">
    <property type="entry name" value="Transposase_28"/>
    <property type="match status" value="1"/>
</dbReference>
<reference evidence="3" key="1">
    <citation type="submission" date="2019-07" db="EMBL/GenBank/DDBJ databases">
        <title>De Novo Assembly of kiwifruit Actinidia rufa.</title>
        <authorList>
            <person name="Sugita-Konishi S."/>
            <person name="Sato K."/>
            <person name="Mori E."/>
            <person name="Abe Y."/>
            <person name="Kisaki G."/>
            <person name="Hamano K."/>
            <person name="Suezawa K."/>
            <person name="Otani M."/>
            <person name="Fukuda T."/>
            <person name="Manabe T."/>
            <person name="Gomi K."/>
            <person name="Tabuchi M."/>
            <person name="Akimitsu K."/>
            <person name="Kataoka I."/>
        </authorList>
    </citation>
    <scope>NUCLEOTIDE SEQUENCE [LARGE SCALE GENOMIC DNA]</scope>
    <source>
        <strain evidence="3">cv. Fuchu</strain>
    </source>
</reference>
<organism evidence="2 3">
    <name type="scientific">Actinidia rufa</name>
    <dbReference type="NCBI Taxonomy" id="165716"/>
    <lineage>
        <taxon>Eukaryota</taxon>
        <taxon>Viridiplantae</taxon>
        <taxon>Streptophyta</taxon>
        <taxon>Embryophyta</taxon>
        <taxon>Tracheophyta</taxon>
        <taxon>Spermatophyta</taxon>
        <taxon>Magnoliopsida</taxon>
        <taxon>eudicotyledons</taxon>
        <taxon>Gunneridae</taxon>
        <taxon>Pentapetalae</taxon>
        <taxon>asterids</taxon>
        <taxon>Ericales</taxon>
        <taxon>Actinidiaceae</taxon>
        <taxon>Actinidia</taxon>
    </lineage>
</organism>
<name>A0A7J0DWB5_9ERIC</name>
<protein>
    <recommendedName>
        <fullName evidence="1">Transposase (putative) gypsy type domain-containing protein</fullName>
    </recommendedName>
</protein>
<keyword evidence="3" id="KW-1185">Reference proteome</keyword>
<dbReference type="PANTHER" id="PTHR31099:SF28">
    <property type="entry name" value="F5J5.12"/>
    <property type="match status" value="1"/>
</dbReference>
<feature type="domain" description="Transposase (putative) gypsy type" evidence="1">
    <location>
        <begin position="101"/>
        <end position="164"/>
    </location>
</feature>
<dbReference type="PANTHER" id="PTHR31099">
    <property type="entry name" value="OS06G0165300 PROTEIN"/>
    <property type="match status" value="1"/>
</dbReference>
<dbReference type="AlphaFoldDB" id="A0A7J0DWB5"/>
<dbReference type="EMBL" id="BJWL01000425">
    <property type="protein sequence ID" value="GFS43646.1"/>
    <property type="molecule type" value="Genomic_DNA"/>
</dbReference>
<evidence type="ECO:0000313" key="2">
    <source>
        <dbReference type="EMBL" id="GFS43646.1"/>
    </source>
</evidence>
<evidence type="ECO:0000259" key="1">
    <source>
        <dbReference type="Pfam" id="PF04195"/>
    </source>
</evidence>